<evidence type="ECO:0000256" key="3">
    <source>
        <dbReference type="ARBA" id="ARBA00023136"/>
    </source>
</evidence>
<comment type="function">
    <text evidence="5 6">Cell division protein that is involved in the assembly of the Z ring. May serve as a membrane anchor for the Z ring.</text>
</comment>
<dbReference type="NCBIfam" id="TIGR01174">
    <property type="entry name" value="ftsA"/>
    <property type="match status" value="1"/>
</dbReference>
<dbReference type="Proteomes" id="UP001519308">
    <property type="component" value="Unassembled WGS sequence"/>
</dbReference>
<dbReference type="EMBL" id="JAGGLL010000001">
    <property type="protein sequence ID" value="MBP2020388.1"/>
    <property type="molecule type" value="Genomic_DNA"/>
</dbReference>
<comment type="similarity">
    <text evidence="5 6">Belongs to the FtsA/MreB family.</text>
</comment>
<keyword evidence="1 5" id="KW-1003">Cell membrane</keyword>
<keyword evidence="4 5" id="KW-0131">Cell cycle</keyword>
<dbReference type="Pfam" id="PF14450">
    <property type="entry name" value="FtsA"/>
    <property type="match status" value="1"/>
</dbReference>
<dbReference type="PIRSF" id="PIRSF003101">
    <property type="entry name" value="FtsA"/>
    <property type="match status" value="1"/>
</dbReference>
<keyword evidence="3 5" id="KW-0472">Membrane</keyword>
<evidence type="ECO:0000256" key="1">
    <source>
        <dbReference type="ARBA" id="ARBA00022475"/>
    </source>
</evidence>
<organism evidence="8 9">
    <name type="scientific">Clostridium punense</name>
    <dbReference type="NCBI Taxonomy" id="1054297"/>
    <lineage>
        <taxon>Bacteria</taxon>
        <taxon>Bacillati</taxon>
        <taxon>Bacillota</taxon>
        <taxon>Clostridia</taxon>
        <taxon>Eubacteriales</taxon>
        <taxon>Clostridiaceae</taxon>
        <taxon>Clostridium</taxon>
    </lineage>
</organism>
<dbReference type="PANTHER" id="PTHR32432">
    <property type="entry name" value="CELL DIVISION PROTEIN FTSA-RELATED"/>
    <property type="match status" value="1"/>
</dbReference>
<sequence length="416" mass="45077">MSKHIVGIDISSSKVCGVVGKVDKDSRIQILGITTSKCNGIRNGMVVDTNSVSYAVTNVIKDLENIVSMSIKDAYLSIPISLCELTKNRRAVSISSPNKEIQISDFKNVLDAVRLLPVEPNIEVVAVEPEMFIVDGMSNITNPVGMVGEQLTVEAQVVTAPSAMIEGYKKALNRAGVGVSGIVVNSLGIYKDIIEEDEIDNGVALIDIGAEVIETSVYKNNRILNVFSVGLGGETITNDISICLKVPREDAENLKIKCSNLIKDKALQNYRVKVNSITGNGSIDINYDTLVEIIGERVKELLSIIKKKLVEDGNYKDISSFVIVGGGAALFRDITVVAAEIFDKPVRVGSPSYVGAANPIYSTATGIIKEVVLRNKISNELVEKTETSDLATDSRHEGKEKNTFSSKIKEFLAEFF</sequence>
<dbReference type="InterPro" id="IPR003494">
    <property type="entry name" value="SHS2_FtsA"/>
</dbReference>
<dbReference type="SUPFAM" id="SSF53067">
    <property type="entry name" value="Actin-like ATPase domain"/>
    <property type="match status" value="2"/>
</dbReference>
<dbReference type="InterPro" id="IPR050696">
    <property type="entry name" value="FtsA/MreB"/>
</dbReference>
<dbReference type="HAMAP" id="MF_02033">
    <property type="entry name" value="FtsA"/>
    <property type="match status" value="1"/>
</dbReference>
<dbReference type="GO" id="GO:0051301">
    <property type="term" value="P:cell division"/>
    <property type="evidence" value="ECO:0007669"/>
    <property type="project" value="UniProtKB-KW"/>
</dbReference>
<accession>A0ABS4JXY0</accession>
<feature type="domain" description="SHS2" evidence="7">
    <location>
        <begin position="5"/>
        <end position="189"/>
    </location>
</feature>
<dbReference type="PANTHER" id="PTHR32432:SF4">
    <property type="entry name" value="CELL DIVISION PROTEIN FTSA"/>
    <property type="match status" value="1"/>
</dbReference>
<keyword evidence="9" id="KW-1185">Reference proteome</keyword>
<comment type="caution">
    <text evidence="8">The sequence shown here is derived from an EMBL/GenBank/DDBJ whole genome shotgun (WGS) entry which is preliminary data.</text>
</comment>
<protein>
    <recommendedName>
        <fullName evidence="5 6">Cell division protein FtsA</fullName>
    </recommendedName>
</protein>
<evidence type="ECO:0000313" key="9">
    <source>
        <dbReference type="Proteomes" id="UP001519308"/>
    </source>
</evidence>
<evidence type="ECO:0000256" key="6">
    <source>
        <dbReference type="PIRNR" id="PIRNR003101"/>
    </source>
</evidence>
<evidence type="ECO:0000256" key="4">
    <source>
        <dbReference type="ARBA" id="ARBA00023306"/>
    </source>
</evidence>
<name>A0ABS4JXY0_9CLOT</name>
<evidence type="ECO:0000256" key="5">
    <source>
        <dbReference type="HAMAP-Rule" id="MF_02033"/>
    </source>
</evidence>
<comment type="subunit">
    <text evidence="5">Self-interacts. Interacts with FtsZ.</text>
</comment>
<evidence type="ECO:0000259" key="7">
    <source>
        <dbReference type="SMART" id="SM00842"/>
    </source>
</evidence>
<keyword evidence="2 5" id="KW-0132">Cell division</keyword>
<dbReference type="SMART" id="SM00842">
    <property type="entry name" value="FtsA"/>
    <property type="match status" value="1"/>
</dbReference>
<evidence type="ECO:0000256" key="2">
    <source>
        <dbReference type="ARBA" id="ARBA00022618"/>
    </source>
</evidence>
<dbReference type="Gene3D" id="3.30.420.40">
    <property type="match status" value="2"/>
</dbReference>
<proteinExistence type="inferred from homology"/>
<dbReference type="Gene3D" id="3.30.1490.110">
    <property type="match status" value="1"/>
</dbReference>
<dbReference type="InterPro" id="IPR043129">
    <property type="entry name" value="ATPase_NBD"/>
</dbReference>
<dbReference type="InterPro" id="IPR020823">
    <property type="entry name" value="Cell_div_FtsA"/>
</dbReference>
<evidence type="ECO:0000313" key="8">
    <source>
        <dbReference type="EMBL" id="MBP2020388.1"/>
    </source>
</evidence>
<gene>
    <name evidence="5" type="primary">ftsA</name>
    <name evidence="8" type="ORF">J2Z44_000169</name>
</gene>
<comment type="subcellular location">
    <subcellularLocation>
        <location evidence="5">Cell membrane</location>
        <topology evidence="5">Peripheral membrane protein</topology>
        <orientation evidence="5">Cytoplasmic side</orientation>
    </subcellularLocation>
    <text evidence="5">Localizes to the Z ring in an FtsZ-dependent manner. Targeted to the membrane through a conserved C-terminal amphipathic helix.</text>
</comment>
<reference evidence="8 9" key="1">
    <citation type="submission" date="2021-03" db="EMBL/GenBank/DDBJ databases">
        <title>Genomic Encyclopedia of Type Strains, Phase IV (KMG-IV): sequencing the most valuable type-strain genomes for metagenomic binning, comparative biology and taxonomic classification.</title>
        <authorList>
            <person name="Goeker M."/>
        </authorList>
    </citation>
    <scope>NUCLEOTIDE SEQUENCE [LARGE SCALE GENOMIC DNA]</scope>
    <source>
        <strain evidence="8 9">DSM 28650</strain>
    </source>
</reference>
<dbReference type="Pfam" id="PF02491">
    <property type="entry name" value="SHS2_FTSA"/>
    <property type="match status" value="1"/>
</dbReference>
<dbReference type="CDD" id="cd24048">
    <property type="entry name" value="ASKHA_NBD_FtsA"/>
    <property type="match status" value="1"/>
</dbReference>
<dbReference type="RefSeq" id="WP_209649276.1">
    <property type="nucleotide sequence ID" value="NZ_JAGGLL010000001.1"/>
</dbReference>